<dbReference type="InterPro" id="IPR001447">
    <property type="entry name" value="Arylamine_N-AcTrfase"/>
</dbReference>
<evidence type="ECO:0000256" key="1">
    <source>
        <dbReference type="ARBA" id="ARBA00006547"/>
    </source>
</evidence>
<dbReference type="GO" id="GO:0016407">
    <property type="term" value="F:acetyltransferase activity"/>
    <property type="evidence" value="ECO:0007669"/>
    <property type="project" value="InterPro"/>
</dbReference>
<evidence type="ECO:0000313" key="2">
    <source>
        <dbReference type="EMBL" id="KAK4153325.1"/>
    </source>
</evidence>
<reference evidence="2" key="2">
    <citation type="submission" date="2023-05" db="EMBL/GenBank/DDBJ databases">
        <authorList>
            <consortium name="Lawrence Berkeley National Laboratory"/>
            <person name="Steindorff A."/>
            <person name="Hensen N."/>
            <person name="Bonometti L."/>
            <person name="Westerberg I."/>
            <person name="Brannstrom I.O."/>
            <person name="Guillou S."/>
            <person name="Cros-Aarteil S."/>
            <person name="Calhoun S."/>
            <person name="Haridas S."/>
            <person name="Kuo A."/>
            <person name="Mondo S."/>
            <person name="Pangilinan J."/>
            <person name="Riley R."/>
            <person name="Labutti K."/>
            <person name="Andreopoulos B."/>
            <person name="Lipzen A."/>
            <person name="Chen C."/>
            <person name="Yanf M."/>
            <person name="Daum C."/>
            <person name="Ng V."/>
            <person name="Clum A."/>
            <person name="Ohm R."/>
            <person name="Martin F."/>
            <person name="Silar P."/>
            <person name="Natvig D."/>
            <person name="Lalanne C."/>
            <person name="Gautier V."/>
            <person name="Ament-Velasquez S.L."/>
            <person name="Kruys A."/>
            <person name="Hutchinson M.I."/>
            <person name="Powell A.J."/>
            <person name="Barry K."/>
            <person name="Miller A.N."/>
            <person name="Grigoriev I.V."/>
            <person name="Debuchy R."/>
            <person name="Gladieux P."/>
            <person name="Thoren M.H."/>
            <person name="Johannesson H."/>
        </authorList>
    </citation>
    <scope>NUCLEOTIDE SEQUENCE</scope>
    <source>
        <strain evidence="2">CBS 538.74</strain>
    </source>
</reference>
<dbReference type="SUPFAM" id="SSF54001">
    <property type="entry name" value="Cysteine proteinases"/>
    <property type="match status" value="1"/>
</dbReference>
<protein>
    <submittedName>
        <fullName evidence="2">Cysteine proteinase</fullName>
    </submittedName>
</protein>
<accession>A0AAN6VL77</accession>
<dbReference type="InterPro" id="IPR053710">
    <property type="entry name" value="Arylamine_NAT_domain_sf"/>
</dbReference>
<dbReference type="Proteomes" id="UP001302745">
    <property type="component" value="Unassembled WGS sequence"/>
</dbReference>
<dbReference type="InterPro" id="IPR038765">
    <property type="entry name" value="Papain-like_cys_pep_sf"/>
</dbReference>
<dbReference type="PANTHER" id="PTHR11786">
    <property type="entry name" value="N-HYDROXYARYLAMINE O-ACETYLTRANSFERASE"/>
    <property type="match status" value="1"/>
</dbReference>
<dbReference type="PANTHER" id="PTHR11786:SF0">
    <property type="entry name" value="ARYLAMINE N-ACETYLTRANSFERASE 4-RELATED"/>
    <property type="match status" value="1"/>
</dbReference>
<name>A0AAN6VL77_9PEZI</name>
<dbReference type="Gene3D" id="3.30.2140.20">
    <property type="match status" value="1"/>
</dbReference>
<reference evidence="2" key="1">
    <citation type="journal article" date="2023" name="Mol. Phylogenet. Evol.">
        <title>Genome-scale phylogeny and comparative genomics of the fungal order Sordariales.</title>
        <authorList>
            <person name="Hensen N."/>
            <person name="Bonometti L."/>
            <person name="Westerberg I."/>
            <person name="Brannstrom I.O."/>
            <person name="Guillou S."/>
            <person name="Cros-Aarteil S."/>
            <person name="Calhoun S."/>
            <person name="Haridas S."/>
            <person name="Kuo A."/>
            <person name="Mondo S."/>
            <person name="Pangilinan J."/>
            <person name="Riley R."/>
            <person name="LaButti K."/>
            <person name="Andreopoulos B."/>
            <person name="Lipzen A."/>
            <person name="Chen C."/>
            <person name="Yan M."/>
            <person name="Daum C."/>
            <person name="Ng V."/>
            <person name="Clum A."/>
            <person name="Steindorff A."/>
            <person name="Ohm R.A."/>
            <person name="Martin F."/>
            <person name="Silar P."/>
            <person name="Natvig D.O."/>
            <person name="Lalanne C."/>
            <person name="Gautier V."/>
            <person name="Ament-Velasquez S.L."/>
            <person name="Kruys A."/>
            <person name="Hutchinson M.I."/>
            <person name="Powell A.J."/>
            <person name="Barry K."/>
            <person name="Miller A.N."/>
            <person name="Grigoriev I.V."/>
            <person name="Debuchy R."/>
            <person name="Gladieux P."/>
            <person name="Hiltunen Thoren M."/>
            <person name="Johannesson H."/>
        </authorList>
    </citation>
    <scope>NUCLEOTIDE SEQUENCE</scope>
    <source>
        <strain evidence="2">CBS 538.74</strain>
    </source>
</reference>
<comment type="caution">
    <text evidence="2">The sequence shown here is derived from an EMBL/GenBank/DDBJ whole genome shotgun (WGS) entry which is preliminary data.</text>
</comment>
<dbReference type="Pfam" id="PF00797">
    <property type="entry name" value="Acetyltransf_2"/>
    <property type="match status" value="1"/>
</dbReference>
<dbReference type="EMBL" id="MU856944">
    <property type="protein sequence ID" value="KAK4153325.1"/>
    <property type="molecule type" value="Genomic_DNA"/>
</dbReference>
<evidence type="ECO:0000313" key="3">
    <source>
        <dbReference type="Proteomes" id="UP001302745"/>
    </source>
</evidence>
<keyword evidence="3" id="KW-1185">Reference proteome</keyword>
<dbReference type="AlphaFoldDB" id="A0AAN6VL77"/>
<gene>
    <name evidence="2" type="ORF">C8A00DRAFT_33950</name>
</gene>
<proteinExistence type="inferred from homology"/>
<organism evidence="2 3">
    <name type="scientific">Chaetomidium leptoderma</name>
    <dbReference type="NCBI Taxonomy" id="669021"/>
    <lineage>
        <taxon>Eukaryota</taxon>
        <taxon>Fungi</taxon>
        <taxon>Dikarya</taxon>
        <taxon>Ascomycota</taxon>
        <taxon>Pezizomycotina</taxon>
        <taxon>Sordariomycetes</taxon>
        <taxon>Sordariomycetidae</taxon>
        <taxon>Sordariales</taxon>
        <taxon>Chaetomiaceae</taxon>
        <taxon>Chaetomidium</taxon>
    </lineage>
</organism>
<comment type="similarity">
    <text evidence="1">Belongs to the arylamine N-acetyltransferase family.</text>
</comment>
<sequence length="334" mass="37425">MASLSPDQVAGYLERISLPAQARAWLREGPDGPHALEALTQLQQHHMAAVPFDNLELHYSTHNGTLPQETDLVYETVVTRRRGGTCPQVHQLFAKLLRALGFTAYCTGARLNAPASPAADPSLVDKSKVVYGPWVHVATLVHLPPQTTPSSSCWYLIDTNTGPFGTPYPLPLLHNQPTTCHDMAPRQRRMLHGPVPNNMTADPHQPWWRMQLREDTKSEWMDVCCFVEAEWKPVDFQIMIAGLGTLGAGWFQARVVCYRVILEAGVPVGYLMAWQDELRRWYKGKMEVVQRFYCEADRVAALEEEFGVVLTLEEQGAIVGRETELADVGGEFYG</sequence>